<keyword evidence="1" id="KW-0472">Membrane</keyword>
<dbReference type="Gene3D" id="3.40.390.10">
    <property type="entry name" value="Collagenase (Catalytic Domain)"/>
    <property type="match status" value="1"/>
</dbReference>
<dbReference type="GO" id="GO:0008237">
    <property type="term" value="F:metallopeptidase activity"/>
    <property type="evidence" value="ECO:0007669"/>
    <property type="project" value="InterPro"/>
</dbReference>
<dbReference type="EMBL" id="HBIM01006085">
    <property type="protein sequence ID" value="CAE0407356.1"/>
    <property type="molecule type" value="Transcribed_RNA"/>
</dbReference>
<evidence type="ECO:0000256" key="1">
    <source>
        <dbReference type="SAM" id="Phobius"/>
    </source>
</evidence>
<keyword evidence="1" id="KW-1133">Transmembrane helix</keyword>
<reference evidence="2" key="1">
    <citation type="submission" date="2021-01" db="EMBL/GenBank/DDBJ databases">
        <authorList>
            <person name="Corre E."/>
            <person name="Pelletier E."/>
            <person name="Niang G."/>
            <person name="Scheremetjew M."/>
            <person name="Finn R."/>
            <person name="Kale V."/>
            <person name="Holt S."/>
            <person name="Cochrane G."/>
            <person name="Meng A."/>
            <person name="Brown T."/>
            <person name="Cohen L."/>
        </authorList>
    </citation>
    <scope>NUCLEOTIDE SEQUENCE</scope>
    <source>
        <strain evidence="2">CCMP127</strain>
    </source>
</reference>
<proteinExistence type="predicted"/>
<dbReference type="InterPro" id="IPR024079">
    <property type="entry name" value="MetalloPept_cat_dom_sf"/>
</dbReference>
<dbReference type="SUPFAM" id="SSF55486">
    <property type="entry name" value="Metalloproteases ('zincins'), catalytic domain"/>
    <property type="match status" value="1"/>
</dbReference>
<accession>A0A7S3L1X6</accession>
<name>A0A7S3L1X6_9STRA</name>
<protein>
    <recommendedName>
        <fullName evidence="3">Peptidase M10 metallopeptidase domain-containing protein</fullName>
    </recommendedName>
</protein>
<evidence type="ECO:0008006" key="3">
    <source>
        <dbReference type="Google" id="ProtNLM"/>
    </source>
</evidence>
<sequence length="333" mass="37646">MARKIMRKAPPPRRKSGCGSCIATLLTMAVIAGLGVFLAVYLTDAESPRDLIPEDFHPGDFIPNLDEFFYENPFNATTPEDANRWRGTSNTGGLSLELVNALDPEWNDFFDLAVAEWEAGDPDVLTLSVSYDTPEAACSPIRGKMKVCNGNYGDTRWKGINVVSLINDEIIESSAKMNEYYLKNGSDEQRQYTMCHEIGHGFGLPHTDENFNNRDTGECMDYTRTPSNNMSPGPENFLFLYEMYGVAKRRSFLRKLTAGMTSKILAEEDKIYEMVREEMLEAVKQIEERTDGQEHLDGWYEEHRNEFGSLHSRDFGEGYTVKVAKLLVAPDEL</sequence>
<gene>
    <name evidence="2" type="ORF">ACOF00016_LOCUS5183</name>
</gene>
<evidence type="ECO:0000313" key="2">
    <source>
        <dbReference type="EMBL" id="CAE0407356.1"/>
    </source>
</evidence>
<keyword evidence="1" id="KW-0812">Transmembrane</keyword>
<dbReference type="AlphaFoldDB" id="A0A7S3L1X6"/>
<feature type="transmembrane region" description="Helical" evidence="1">
    <location>
        <begin position="21"/>
        <end position="42"/>
    </location>
</feature>
<organism evidence="2">
    <name type="scientific">Amphora coffeiformis</name>
    <dbReference type="NCBI Taxonomy" id="265554"/>
    <lineage>
        <taxon>Eukaryota</taxon>
        <taxon>Sar</taxon>
        <taxon>Stramenopiles</taxon>
        <taxon>Ochrophyta</taxon>
        <taxon>Bacillariophyta</taxon>
        <taxon>Bacillariophyceae</taxon>
        <taxon>Bacillariophycidae</taxon>
        <taxon>Thalassiophysales</taxon>
        <taxon>Catenulaceae</taxon>
        <taxon>Amphora</taxon>
    </lineage>
</organism>